<proteinExistence type="predicted"/>
<dbReference type="InterPro" id="IPR039913">
    <property type="entry name" value="RPAP1/Rba50"/>
</dbReference>
<reference evidence="5" key="2">
    <citation type="submission" date="2015-01" db="EMBL/GenBank/DDBJ databases">
        <title>Evolutionary Origins and Diversification of the Mycorrhizal Mutualists.</title>
        <authorList>
            <consortium name="DOE Joint Genome Institute"/>
            <consortium name="Mycorrhizal Genomics Consortium"/>
            <person name="Kohler A."/>
            <person name="Kuo A."/>
            <person name="Nagy L.G."/>
            <person name="Floudas D."/>
            <person name="Copeland A."/>
            <person name="Barry K.W."/>
            <person name="Cichocki N."/>
            <person name="Veneault-Fourrey C."/>
            <person name="LaButti K."/>
            <person name="Lindquist E.A."/>
            <person name="Lipzen A."/>
            <person name="Lundell T."/>
            <person name="Morin E."/>
            <person name="Murat C."/>
            <person name="Riley R."/>
            <person name="Ohm R."/>
            <person name="Sun H."/>
            <person name="Tunlid A."/>
            <person name="Henrissat B."/>
            <person name="Grigoriev I.V."/>
            <person name="Hibbett D.S."/>
            <person name="Martin F."/>
        </authorList>
    </citation>
    <scope>NUCLEOTIDE SEQUENCE [LARGE SCALE GENOMIC DNA]</scope>
    <source>
        <strain evidence="5">F 1598</strain>
    </source>
</reference>
<dbReference type="HOGENOM" id="CLU_006940_0_0_1"/>
<dbReference type="InterPro" id="IPR057989">
    <property type="entry name" value="TPR_RPAP1/MINIYO-like"/>
</dbReference>
<dbReference type="AlphaFoldDB" id="A0A0C3ALS0"/>
<evidence type="ECO:0000259" key="3">
    <source>
        <dbReference type="Pfam" id="PF25766"/>
    </source>
</evidence>
<dbReference type="PANTHER" id="PTHR21483:SF18">
    <property type="entry name" value="RNA POLYMERASE II-ASSOCIATED PROTEIN 1"/>
    <property type="match status" value="1"/>
</dbReference>
<feature type="compositionally biased region" description="Acidic residues" evidence="1">
    <location>
        <begin position="12"/>
        <end position="23"/>
    </location>
</feature>
<dbReference type="Pfam" id="PF25766">
    <property type="entry name" value="TPR_RPAP1"/>
    <property type="match status" value="1"/>
</dbReference>
<organism evidence="4 5">
    <name type="scientific">Piloderma croceum (strain F 1598)</name>
    <dbReference type="NCBI Taxonomy" id="765440"/>
    <lineage>
        <taxon>Eukaryota</taxon>
        <taxon>Fungi</taxon>
        <taxon>Dikarya</taxon>
        <taxon>Basidiomycota</taxon>
        <taxon>Agaricomycotina</taxon>
        <taxon>Agaricomycetes</taxon>
        <taxon>Agaricomycetidae</taxon>
        <taxon>Atheliales</taxon>
        <taxon>Atheliaceae</taxon>
        <taxon>Piloderma</taxon>
    </lineage>
</organism>
<feature type="region of interest" description="Disordered" evidence="1">
    <location>
        <begin position="1"/>
        <end position="30"/>
    </location>
</feature>
<sequence length="1039" mass="114244">MDTSTADHEGDPMDSEPEPEEGTPEYIRRRFFPNAPFRDPNLAWMELSSSPESSSSVPSSLRFDLTGTPIPASVSTTLPTHLGLHHHADGTHAGYTLDDLFLLLRSSVPAQRTTMLEVLGRIARKLGKGKKSDIDIAINELKGQEEELRKRILAAGVEAMGERGSLGARAVGVIWECLVGWDEDLVDVEGVEFKESGEDTADTVSSLPLEHVLSQISTLLAQAALPPHSLSQLLAILHRLAQHTNTIASTIIGTPKLLANIIQTFLLTPYPPTESSLLPDPSALHLLITLVLSSRSNASALIEPADAMLRFVTALPPASPYPLPLATALLTSTLRFYTALASYGLYSHIATTAATYFAQVGTYVLSEACSSKALMEAWAGLLEAWIVCATDPHRTTPGHDILWSQVTGWDWGVDVLQLKNKLATTEQDWKVWAAVWRAEAAWLEGARINGVKGGEGERLSVVEVVHDGFENGNEKAVLLGAIDSLERALTVFQSEGDPREALSLIDYGRVMAVSANTILAAMRLWLGSLPPASDGPPLSPPFLLPFPRLSELCAKLVTHPLWSLFQSGAAPSYSHIFLRPLTSILSYYLRLSRALPGVSQDLWMAQAISVLCRLMPGDEDFGVQVITDVTTLINPDLMASRSWSAPQTIWDKGGMESIIPFLTHTVRPTVEIYIGPICMTPQSISMASTQRLPSSSTMRSGASRKYGLPLTHDWVLAPLDHLLRSATSAVFKSLPSSWDATETEVVRLSLLLAKVVRELLKRYSLNDFVMNCEETVFGCMKIFMLEHEQPQNDSIEEVFRDAVIANFMDDLLAPFTWCAAVGASGSNSTQGGLEIVATRFLGSSTPFYQYYTDFVALYDSISFSHPQFARLLLPPTSMRYAPDYRKHLWGDFGHVLRTIRTPVDQVISGDLREYLWPIEADGPLLSSYLQALIQGPLEGFVRLVAVHHIACNIWPDLGEDNFEAGKSIKLLKAVARQGNDSEVRKILRYRQMESGQLLLPPTCFEQDGDWKQARIELVGSWLGDDMQTRLSPLLQDVTA</sequence>
<dbReference type="GO" id="GO:0006366">
    <property type="term" value="P:transcription by RNA polymerase II"/>
    <property type="evidence" value="ECO:0007669"/>
    <property type="project" value="InterPro"/>
</dbReference>
<feature type="compositionally biased region" description="Basic and acidic residues" evidence="1">
    <location>
        <begin position="1"/>
        <end position="11"/>
    </location>
</feature>
<gene>
    <name evidence="4" type="ORF">PILCRDRAFT_695345</name>
</gene>
<dbReference type="OrthoDB" id="348201at2759"/>
<evidence type="ECO:0000313" key="5">
    <source>
        <dbReference type="Proteomes" id="UP000054166"/>
    </source>
</evidence>
<feature type="domain" description="RPAP1/MINIYO-like TPR repeats" evidence="3">
    <location>
        <begin position="845"/>
        <end position="949"/>
    </location>
</feature>
<evidence type="ECO:0000259" key="2">
    <source>
        <dbReference type="Pfam" id="PF08620"/>
    </source>
</evidence>
<dbReference type="PANTHER" id="PTHR21483">
    <property type="entry name" value="RNA POLYMERASE II-ASSOCIATED PROTEIN 1"/>
    <property type="match status" value="1"/>
</dbReference>
<dbReference type="STRING" id="765440.A0A0C3ALS0"/>
<feature type="domain" description="RPAP1 C-terminal" evidence="2">
    <location>
        <begin position="60"/>
        <end position="126"/>
    </location>
</feature>
<dbReference type="Pfam" id="PF08620">
    <property type="entry name" value="RPAP1_C"/>
    <property type="match status" value="1"/>
</dbReference>
<reference evidence="4 5" key="1">
    <citation type="submission" date="2014-04" db="EMBL/GenBank/DDBJ databases">
        <authorList>
            <consortium name="DOE Joint Genome Institute"/>
            <person name="Kuo A."/>
            <person name="Tarkka M."/>
            <person name="Buscot F."/>
            <person name="Kohler A."/>
            <person name="Nagy L.G."/>
            <person name="Floudas D."/>
            <person name="Copeland A."/>
            <person name="Barry K.W."/>
            <person name="Cichocki N."/>
            <person name="Veneault-Fourrey C."/>
            <person name="LaButti K."/>
            <person name="Lindquist E.A."/>
            <person name="Lipzen A."/>
            <person name="Lundell T."/>
            <person name="Morin E."/>
            <person name="Murat C."/>
            <person name="Sun H."/>
            <person name="Tunlid A."/>
            <person name="Henrissat B."/>
            <person name="Grigoriev I.V."/>
            <person name="Hibbett D.S."/>
            <person name="Martin F."/>
            <person name="Nordberg H.P."/>
            <person name="Cantor M.N."/>
            <person name="Hua S.X."/>
        </authorList>
    </citation>
    <scope>NUCLEOTIDE SEQUENCE [LARGE SCALE GENOMIC DNA]</scope>
    <source>
        <strain evidence="4 5">F 1598</strain>
    </source>
</reference>
<protein>
    <submittedName>
        <fullName evidence="4">Uncharacterized protein</fullName>
    </submittedName>
</protein>
<accession>A0A0C3ALS0</accession>
<dbReference type="InParanoid" id="A0A0C3ALS0"/>
<name>A0A0C3ALS0_PILCF</name>
<evidence type="ECO:0000313" key="4">
    <source>
        <dbReference type="EMBL" id="KIM74843.1"/>
    </source>
</evidence>
<dbReference type="InterPro" id="IPR013929">
    <property type="entry name" value="RPAP1_C"/>
</dbReference>
<keyword evidence="5" id="KW-1185">Reference proteome</keyword>
<dbReference type="Proteomes" id="UP000054166">
    <property type="component" value="Unassembled WGS sequence"/>
</dbReference>
<evidence type="ECO:0000256" key="1">
    <source>
        <dbReference type="SAM" id="MobiDB-lite"/>
    </source>
</evidence>
<dbReference type="EMBL" id="KN833055">
    <property type="protein sequence ID" value="KIM74843.1"/>
    <property type="molecule type" value="Genomic_DNA"/>
</dbReference>